<evidence type="ECO:0000256" key="2">
    <source>
        <dbReference type="ARBA" id="ARBA00022750"/>
    </source>
</evidence>
<evidence type="ECO:0000256" key="4">
    <source>
        <dbReference type="ARBA" id="ARBA00023268"/>
    </source>
</evidence>
<evidence type="ECO:0000256" key="1">
    <source>
        <dbReference type="ARBA" id="ARBA00022670"/>
    </source>
</evidence>
<keyword evidence="3" id="KW-0238">DNA-binding</keyword>
<feature type="region of interest" description="Disordered" evidence="6">
    <location>
        <begin position="34"/>
        <end position="71"/>
    </location>
</feature>
<dbReference type="GO" id="GO:0006508">
    <property type="term" value="P:proteolysis"/>
    <property type="evidence" value="ECO:0007669"/>
    <property type="project" value="UniProtKB-KW"/>
</dbReference>
<dbReference type="Proteomes" id="UP000735302">
    <property type="component" value="Unassembled WGS sequence"/>
</dbReference>
<evidence type="ECO:0000313" key="8">
    <source>
        <dbReference type="EMBL" id="GFO10702.1"/>
    </source>
</evidence>
<dbReference type="InterPro" id="IPR050951">
    <property type="entry name" value="Retrovirus_Pol_polyprotein"/>
</dbReference>
<dbReference type="InterPro" id="IPR000477">
    <property type="entry name" value="RT_dom"/>
</dbReference>
<dbReference type="InterPro" id="IPR001878">
    <property type="entry name" value="Znf_CCHC"/>
</dbReference>
<keyword evidence="2" id="KW-0378">Hydrolase</keyword>
<dbReference type="Gene3D" id="4.10.60.10">
    <property type="entry name" value="Zinc finger, CCHC-type"/>
    <property type="match status" value="1"/>
</dbReference>
<dbReference type="Pfam" id="PF17919">
    <property type="entry name" value="RT_RNaseH_2"/>
    <property type="match status" value="1"/>
</dbReference>
<evidence type="ECO:0000313" key="9">
    <source>
        <dbReference type="Proteomes" id="UP000735302"/>
    </source>
</evidence>
<keyword evidence="1" id="KW-0645">Protease</keyword>
<dbReference type="GO" id="GO:0008270">
    <property type="term" value="F:zinc ion binding"/>
    <property type="evidence" value="ECO:0007669"/>
    <property type="project" value="UniProtKB-KW"/>
</dbReference>
<reference evidence="8 9" key="1">
    <citation type="journal article" date="2021" name="Elife">
        <title>Chloroplast acquisition without the gene transfer in kleptoplastic sea slugs, Plakobranchus ocellatus.</title>
        <authorList>
            <person name="Maeda T."/>
            <person name="Takahashi S."/>
            <person name="Yoshida T."/>
            <person name="Shimamura S."/>
            <person name="Takaki Y."/>
            <person name="Nagai Y."/>
            <person name="Toyoda A."/>
            <person name="Suzuki Y."/>
            <person name="Arimoto A."/>
            <person name="Ishii H."/>
            <person name="Satoh N."/>
            <person name="Nishiyama T."/>
            <person name="Hasebe M."/>
            <person name="Maruyama T."/>
            <person name="Minagawa J."/>
            <person name="Obokata J."/>
            <person name="Shigenobu S."/>
        </authorList>
    </citation>
    <scope>NUCLEOTIDE SEQUENCE [LARGE SCALE GENOMIC DNA]</scope>
</reference>
<dbReference type="GO" id="GO:0004190">
    <property type="term" value="F:aspartic-type endopeptidase activity"/>
    <property type="evidence" value="ECO:0007669"/>
    <property type="project" value="UniProtKB-KW"/>
</dbReference>
<evidence type="ECO:0000256" key="6">
    <source>
        <dbReference type="SAM" id="MobiDB-lite"/>
    </source>
</evidence>
<keyword evidence="2" id="KW-0064">Aspartyl protease</keyword>
<dbReference type="Gene3D" id="1.10.4020.10">
    <property type="entry name" value="DNA breaking-rejoining enzymes"/>
    <property type="match status" value="1"/>
</dbReference>
<feature type="region of interest" description="Disordered" evidence="6">
    <location>
        <begin position="232"/>
        <end position="305"/>
    </location>
</feature>
<dbReference type="InterPro" id="IPR036875">
    <property type="entry name" value="Znf_CCHC_sf"/>
</dbReference>
<keyword evidence="4" id="KW-0511">Multifunctional enzyme</keyword>
<keyword evidence="5" id="KW-0479">Metal-binding</keyword>
<dbReference type="SUPFAM" id="SSF56672">
    <property type="entry name" value="DNA/RNA polymerases"/>
    <property type="match status" value="1"/>
</dbReference>
<evidence type="ECO:0000256" key="5">
    <source>
        <dbReference type="PROSITE-ProRule" id="PRU00047"/>
    </source>
</evidence>
<dbReference type="GO" id="GO:0003677">
    <property type="term" value="F:DNA binding"/>
    <property type="evidence" value="ECO:0007669"/>
    <property type="project" value="UniProtKB-KW"/>
</dbReference>
<dbReference type="SUPFAM" id="SSF57756">
    <property type="entry name" value="Retrovirus zinc finger-like domains"/>
    <property type="match status" value="1"/>
</dbReference>
<dbReference type="PROSITE" id="PS50158">
    <property type="entry name" value="ZF_CCHC"/>
    <property type="match status" value="1"/>
</dbReference>
<name>A0AAV4ATR0_9GAST</name>
<dbReference type="InterPro" id="IPR038269">
    <property type="entry name" value="SCAN_sf"/>
</dbReference>
<accession>A0AAV4ATR0</accession>
<keyword evidence="5" id="KW-0862">Zinc</keyword>
<keyword evidence="5" id="KW-0863">Zinc-finger</keyword>
<dbReference type="InterPro" id="IPR041577">
    <property type="entry name" value="RT_RNaseH_2"/>
</dbReference>
<gene>
    <name evidence="8" type="ORF">PoB_003720700</name>
</gene>
<dbReference type="Gene3D" id="3.10.10.10">
    <property type="entry name" value="HIV Type 1 Reverse Transcriptase, subunit A, domain 1"/>
    <property type="match status" value="1"/>
</dbReference>
<dbReference type="PANTHER" id="PTHR37984">
    <property type="entry name" value="PROTEIN CBG26694"/>
    <property type="match status" value="1"/>
</dbReference>
<evidence type="ECO:0000256" key="3">
    <source>
        <dbReference type="ARBA" id="ARBA00023125"/>
    </source>
</evidence>
<dbReference type="Gene3D" id="3.30.70.270">
    <property type="match status" value="1"/>
</dbReference>
<comment type="caution">
    <text evidence="8">The sequence shown here is derived from an EMBL/GenBank/DDBJ whole genome shotgun (WGS) entry which is preliminary data.</text>
</comment>
<proteinExistence type="predicted"/>
<dbReference type="EMBL" id="BLXT01004211">
    <property type="protein sequence ID" value="GFO10702.1"/>
    <property type="molecule type" value="Genomic_DNA"/>
</dbReference>
<dbReference type="AlphaFoldDB" id="A0AAV4ATR0"/>
<dbReference type="SMART" id="SM00343">
    <property type="entry name" value="ZnF_C2HC"/>
    <property type="match status" value="1"/>
</dbReference>
<keyword evidence="9" id="KW-1185">Reference proteome</keyword>
<dbReference type="InterPro" id="IPR041588">
    <property type="entry name" value="Integrase_H2C2"/>
</dbReference>
<dbReference type="Pfam" id="PF00098">
    <property type="entry name" value="zf-CCHC"/>
    <property type="match status" value="1"/>
</dbReference>
<dbReference type="Pfam" id="PF17921">
    <property type="entry name" value="Integrase_H2C2"/>
    <property type="match status" value="1"/>
</dbReference>
<feature type="compositionally biased region" description="Basic and acidic residues" evidence="6">
    <location>
        <begin position="236"/>
        <end position="245"/>
    </location>
</feature>
<dbReference type="PANTHER" id="PTHR37984:SF5">
    <property type="entry name" value="PROTEIN NYNRIN-LIKE"/>
    <property type="match status" value="1"/>
</dbReference>
<dbReference type="InterPro" id="IPR043502">
    <property type="entry name" value="DNA/RNA_pol_sf"/>
</dbReference>
<dbReference type="FunFam" id="1.10.340.70:FF:000001">
    <property type="entry name" value="Retrovirus-related Pol polyprotein from transposon gypsy-like Protein"/>
    <property type="match status" value="1"/>
</dbReference>
<feature type="domain" description="CCHC-type" evidence="7">
    <location>
        <begin position="311"/>
        <end position="326"/>
    </location>
</feature>
<dbReference type="Pfam" id="PF00078">
    <property type="entry name" value="RVT_1"/>
    <property type="match status" value="1"/>
</dbReference>
<protein>
    <submittedName>
        <fullName evidence="8">Polyprotein</fullName>
    </submittedName>
</protein>
<evidence type="ECO:0000259" key="7">
    <source>
        <dbReference type="PROSITE" id="PS50158"/>
    </source>
</evidence>
<dbReference type="Gene3D" id="1.10.340.70">
    <property type="match status" value="1"/>
</dbReference>
<feature type="compositionally biased region" description="Polar residues" evidence="6">
    <location>
        <begin position="287"/>
        <end position="305"/>
    </location>
</feature>
<organism evidence="8 9">
    <name type="scientific">Plakobranchus ocellatus</name>
    <dbReference type="NCBI Taxonomy" id="259542"/>
    <lineage>
        <taxon>Eukaryota</taxon>
        <taxon>Metazoa</taxon>
        <taxon>Spiralia</taxon>
        <taxon>Lophotrochozoa</taxon>
        <taxon>Mollusca</taxon>
        <taxon>Gastropoda</taxon>
        <taxon>Heterobranchia</taxon>
        <taxon>Euthyneura</taxon>
        <taxon>Panpulmonata</taxon>
        <taxon>Sacoglossa</taxon>
        <taxon>Placobranchoidea</taxon>
        <taxon>Plakobranchidae</taxon>
        <taxon>Plakobranchus</taxon>
    </lineage>
</organism>
<dbReference type="InterPro" id="IPR043128">
    <property type="entry name" value="Rev_trsase/Diguanyl_cyclase"/>
</dbReference>
<dbReference type="CDD" id="cd01647">
    <property type="entry name" value="RT_LTR"/>
    <property type="match status" value="1"/>
</dbReference>
<sequence>MSELDLYAKYLDLGVKLGRSGEDLTTWVEDRVRQDMERSDRQIERERKREEMEMQRQREEMEMQKQREERESQLELRRMELEAETKKLEIGSRTSVDVAGPKQSYGAQRPKIPPLHDPSQVDLYLERSKFLTVKPQEAEDFGTFINRARRYFDRWVELSGVSTLEGLSYLVCSEIALQACDEDFVAYIKDRSPSDMVALKSVASAYMDARPNKSFRRKHSVSFASKSESYRSTVRVADRKDDSRPHGSGGRINYSSKGHRSPSFQSNSDKVKRGASRSPSRDRVKPNVTNKNVSQGQFRPSSGSVSSNVTCFQCGGKGHVRRECPSRPREANAASLVPELPSHCCAAKMDCNPRGGLKIESCKVFDRVSTLLRDSGCNTVGVSKSLVPPDCNTGKSMLVNTFCCKNKLFPTCIINIKTPYFSGDVETCLLDSPIADVILGNINGLSSESSPFDSNSSDVFPNSSFACVVTRAQASKASIGNDLPISNNSTHFNVLDSFSDLRVRQREDPSLKPRFQRVGLPPVAGVSFRIEDGFLKWLHTKSKFSSVQTTVAVPKSLRQVVLSYAHESVSAGHSGFRKTLSFIRDCFSWPGVCSDVRNYITSCHLCKSRPRTGRDRPAPFQHNQIRQNWRTAQRSVCDSAEPTSYVSAISEDDGCEIGSLVATPPLASENGAVIIDQSLSASQVQDVKKLLLEFQDILTSAPGCTNTLCHEIGLTTDDVIRVKPYPLPFAARDFVTQEVKDLLSLGVIEPSDSPYCFPIVVIKKKDGSMRLCIDFRKLNAITVFDAENIPRQEDLFNQLSHAIIFSSCDLCKAYWQVPLHPDSRKYTAFQTPLGLMQWETFIVRSDASDFGVGAVLLQDRDGTLMPCRYANRKLLPRECKYSAIEREALALVFDTSFLSILSYRQIMGLWHTLEQVLQRMHA</sequence>